<organism evidence="1 2">
    <name type="scientific">Actinorhabdospora filicis</name>
    <dbReference type="NCBI Taxonomy" id="1785913"/>
    <lineage>
        <taxon>Bacteria</taxon>
        <taxon>Bacillati</taxon>
        <taxon>Actinomycetota</taxon>
        <taxon>Actinomycetes</taxon>
        <taxon>Micromonosporales</taxon>
        <taxon>Micromonosporaceae</taxon>
        <taxon>Actinorhabdospora</taxon>
    </lineage>
</organism>
<evidence type="ECO:0000313" key="2">
    <source>
        <dbReference type="Proteomes" id="UP001165079"/>
    </source>
</evidence>
<dbReference type="InterPro" id="IPR011042">
    <property type="entry name" value="6-blade_b-propeller_TolB-like"/>
</dbReference>
<dbReference type="Gene3D" id="2.120.10.30">
    <property type="entry name" value="TolB, C-terminal domain"/>
    <property type="match status" value="1"/>
</dbReference>
<dbReference type="Proteomes" id="UP001165079">
    <property type="component" value="Unassembled WGS sequence"/>
</dbReference>
<comment type="caution">
    <text evidence="1">The sequence shown here is derived from an EMBL/GenBank/DDBJ whole genome shotgun (WGS) entry which is preliminary data.</text>
</comment>
<sequence length="290" mass="30969">MFEQYVIPGDGVFPEGITEGIGRHEFYVSASAGGAIYRGDTGRRELEPWLPGGEDGRVSTLGLALDGHGRILICGGRSKAFYAYNLSSGDLEERHEYAGFLNDVCVHGGFAYLTDSHNPRILRAEVGEKGVGAPELWLDLSTEETDPFFNGIVPTPDGSAIVWAAQGSHHLWRAAVSQTPGSSGKAEMIDVGDLLIAGDGMVFVGDVLYICDNTDEADGSARFWLTALTSSDGWRSAELAGRWERPAADTPTTVAHRDGRLLLVNSQFVGRDKGTAAAPFTVSAVPLPTV</sequence>
<protein>
    <recommendedName>
        <fullName evidence="3">Superoxide dismutase</fullName>
    </recommendedName>
</protein>
<proteinExistence type="predicted"/>
<name>A0A9W6SIV8_9ACTN</name>
<dbReference type="AlphaFoldDB" id="A0A9W6SIV8"/>
<dbReference type="SUPFAM" id="SSF63829">
    <property type="entry name" value="Calcium-dependent phosphotriesterase"/>
    <property type="match status" value="1"/>
</dbReference>
<evidence type="ECO:0000313" key="1">
    <source>
        <dbReference type="EMBL" id="GLZ76381.1"/>
    </source>
</evidence>
<dbReference type="EMBL" id="BSTX01000001">
    <property type="protein sequence ID" value="GLZ76381.1"/>
    <property type="molecule type" value="Genomic_DNA"/>
</dbReference>
<dbReference type="RefSeq" id="WP_285661561.1">
    <property type="nucleotide sequence ID" value="NZ_BSTX01000001.1"/>
</dbReference>
<gene>
    <name evidence="1" type="ORF">Afil01_11880</name>
</gene>
<keyword evidence="2" id="KW-1185">Reference proteome</keyword>
<reference evidence="1" key="1">
    <citation type="submission" date="2023-03" db="EMBL/GenBank/DDBJ databases">
        <title>Actinorhabdospora filicis NBRC 111898.</title>
        <authorList>
            <person name="Ichikawa N."/>
            <person name="Sato H."/>
            <person name="Tonouchi N."/>
        </authorList>
    </citation>
    <scope>NUCLEOTIDE SEQUENCE</scope>
    <source>
        <strain evidence="1">NBRC 111898</strain>
    </source>
</reference>
<accession>A0A9W6SIV8</accession>
<evidence type="ECO:0008006" key="3">
    <source>
        <dbReference type="Google" id="ProtNLM"/>
    </source>
</evidence>